<dbReference type="Pfam" id="PF00106">
    <property type="entry name" value="adh_short"/>
    <property type="match status" value="1"/>
</dbReference>
<evidence type="ECO:0000313" key="4">
    <source>
        <dbReference type="EMBL" id="MCM2373718.1"/>
    </source>
</evidence>
<evidence type="ECO:0000313" key="5">
    <source>
        <dbReference type="Proteomes" id="UP001202961"/>
    </source>
</evidence>
<dbReference type="PANTHER" id="PTHR44196">
    <property type="entry name" value="DEHYDROGENASE/REDUCTASE SDR FAMILY MEMBER 7B"/>
    <property type="match status" value="1"/>
</dbReference>
<feature type="region of interest" description="Disordered" evidence="3">
    <location>
        <begin position="1"/>
        <end position="20"/>
    </location>
</feature>
<name>A0ABT0UBG7_9BACT</name>
<gene>
    <name evidence="4" type="ORF">NB063_24145</name>
</gene>
<dbReference type="SUPFAM" id="SSF51735">
    <property type="entry name" value="NAD(P)-binding Rossmann-fold domains"/>
    <property type="match status" value="1"/>
</dbReference>
<reference evidence="4 5" key="1">
    <citation type="journal article" date="2022" name="Syst. Appl. Microbiol.">
        <title>Rhodopirellula aestuarii sp. nov., a novel member of the genus Rhodopirellula isolated from brackish sediments collected in the Tagus River estuary, Portugal.</title>
        <authorList>
            <person name="Vitorino I.R."/>
            <person name="Klimek D."/>
            <person name="Calusinska M."/>
            <person name="Lobo-da-Cunha A."/>
            <person name="Vasconcelos V."/>
            <person name="Lage O.M."/>
        </authorList>
    </citation>
    <scope>NUCLEOTIDE SEQUENCE [LARGE SCALE GENOMIC DNA]</scope>
    <source>
        <strain evidence="4 5">ICT_H3.1</strain>
    </source>
</reference>
<evidence type="ECO:0000256" key="1">
    <source>
        <dbReference type="ARBA" id="ARBA00006484"/>
    </source>
</evidence>
<sequence>MTPEKPPTATAPKNRPAAMVSGGSSGLGLVIARRLLARGYCVSILGRDAGRLENARVELAGDNNDSADLIAVTADATSPDDAKRAVEAHLNAFERLDVLVNVVGRSDRGRIEDLDAQTLRELFEANVISALQCSQACLPALRKTRGTIVNIGSLAARVAPRFLGGYVIVKHALAGMSRQMRMECEADGVHVGLVCPGPIAGDHAPNRYGVDAKSKLPADAAAPGGGAKLKLLDPVDVADAVLRCIEKREIEIIMPGKTRLLMAINAVSPKLADWILSKKSSK</sequence>
<dbReference type="RefSeq" id="WP_250931546.1">
    <property type="nucleotide sequence ID" value="NZ_JAMQBK010000065.1"/>
</dbReference>
<proteinExistence type="inferred from homology"/>
<protein>
    <submittedName>
        <fullName evidence="4">SDR family oxidoreductase</fullName>
    </submittedName>
</protein>
<organism evidence="4 5">
    <name type="scientific">Aporhodopirellula aestuarii</name>
    <dbReference type="NCBI Taxonomy" id="2950107"/>
    <lineage>
        <taxon>Bacteria</taxon>
        <taxon>Pseudomonadati</taxon>
        <taxon>Planctomycetota</taxon>
        <taxon>Planctomycetia</taxon>
        <taxon>Pirellulales</taxon>
        <taxon>Pirellulaceae</taxon>
        <taxon>Aporhodopirellula</taxon>
    </lineage>
</organism>
<comment type="caution">
    <text evidence="4">The sequence shown here is derived from an EMBL/GenBank/DDBJ whole genome shotgun (WGS) entry which is preliminary data.</text>
</comment>
<dbReference type="InterPro" id="IPR002347">
    <property type="entry name" value="SDR_fam"/>
</dbReference>
<evidence type="ECO:0000256" key="2">
    <source>
        <dbReference type="ARBA" id="ARBA00023002"/>
    </source>
</evidence>
<accession>A0ABT0UBG7</accession>
<dbReference type="Gene3D" id="3.40.50.720">
    <property type="entry name" value="NAD(P)-binding Rossmann-like Domain"/>
    <property type="match status" value="1"/>
</dbReference>
<dbReference type="CDD" id="cd05233">
    <property type="entry name" value="SDR_c"/>
    <property type="match status" value="1"/>
</dbReference>
<comment type="similarity">
    <text evidence="1">Belongs to the short-chain dehydrogenases/reductases (SDR) family.</text>
</comment>
<evidence type="ECO:0000256" key="3">
    <source>
        <dbReference type="SAM" id="MobiDB-lite"/>
    </source>
</evidence>
<dbReference type="EMBL" id="JAMQBK010000065">
    <property type="protein sequence ID" value="MCM2373718.1"/>
    <property type="molecule type" value="Genomic_DNA"/>
</dbReference>
<dbReference type="PANTHER" id="PTHR44196:SF1">
    <property type="entry name" value="DEHYDROGENASE_REDUCTASE SDR FAMILY MEMBER 7B"/>
    <property type="match status" value="1"/>
</dbReference>
<dbReference type="PRINTS" id="PR00081">
    <property type="entry name" value="GDHRDH"/>
</dbReference>
<keyword evidence="5" id="KW-1185">Reference proteome</keyword>
<keyword evidence="2" id="KW-0560">Oxidoreductase</keyword>
<dbReference type="InterPro" id="IPR036291">
    <property type="entry name" value="NAD(P)-bd_dom_sf"/>
</dbReference>
<dbReference type="Proteomes" id="UP001202961">
    <property type="component" value="Unassembled WGS sequence"/>
</dbReference>